<dbReference type="PANTHER" id="PTHR24121:SF22">
    <property type="entry name" value="PROTEIN ACCELERATED CELL DEATH 6-LIKE"/>
    <property type="match status" value="1"/>
</dbReference>
<evidence type="ECO:0000256" key="1">
    <source>
        <dbReference type="PROSITE-ProRule" id="PRU00023"/>
    </source>
</evidence>
<dbReference type="PROSITE" id="PS50297">
    <property type="entry name" value="ANK_REP_REGION"/>
    <property type="match status" value="2"/>
</dbReference>
<dbReference type="InterPro" id="IPR036770">
    <property type="entry name" value="Ankyrin_rpt-contain_sf"/>
</dbReference>
<keyword evidence="1" id="KW-0040">ANK repeat</keyword>
<dbReference type="AlphaFoldDB" id="A0AAD8HVS6"/>
<dbReference type="EMBL" id="JAUIZM010000007">
    <property type="protein sequence ID" value="KAK1373724.1"/>
    <property type="molecule type" value="Genomic_DNA"/>
</dbReference>
<dbReference type="Gene3D" id="1.25.40.20">
    <property type="entry name" value="Ankyrin repeat-containing domain"/>
    <property type="match status" value="2"/>
</dbReference>
<feature type="repeat" description="ANK" evidence="1">
    <location>
        <begin position="119"/>
        <end position="141"/>
    </location>
</feature>
<dbReference type="SUPFAM" id="SSF48403">
    <property type="entry name" value="Ankyrin repeat"/>
    <property type="match status" value="1"/>
</dbReference>
<evidence type="ECO:0000313" key="3">
    <source>
        <dbReference type="Proteomes" id="UP001237642"/>
    </source>
</evidence>
<reference evidence="2" key="2">
    <citation type="submission" date="2023-05" db="EMBL/GenBank/DDBJ databases">
        <authorList>
            <person name="Schelkunov M.I."/>
        </authorList>
    </citation>
    <scope>NUCLEOTIDE SEQUENCE</scope>
    <source>
        <strain evidence="2">Hsosn_3</strain>
        <tissue evidence="2">Leaf</tissue>
    </source>
</reference>
<dbReference type="PANTHER" id="PTHR24121">
    <property type="entry name" value="NO MECHANORECEPTOR POTENTIAL C, ISOFORM D-RELATED"/>
    <property type="match status" value="1"/>
</dbReference>
<sequence>MDIDTLYTAAITGDPEAIIKLEKEADKLSTYDRTILHIESKEGNVERVQFIVKEFENKNLLIKLDAINKTALHLAADCGHTQVVKVLIDAAKRLTSSETNDPQNSVSCFQAFVRQANNRMNTALHLAVTNGHMAIAKLLVEADPSDRHIQNGNGDTPVYLAAKLGYNDIVKMICTTCTAPSLDGPQGTTALHAAIMKLPQEKKKDRDVVKELINAAKRSSSSEDAPINSFEALFNKTDNYRTVIDLAVRRNHLDVVELILVEDPAYQHGRTSKNINLKPLIYVAAEQGYKDMVILLCETYEAGNALGHKGQTALKAAIIARDKESVFRLLRDDKRLVIRYKLKKHLMMPKHINVGIKMIYDRKLEKVDV</sequence>
<keyword evidence="3" id="KW-1185">Reference proteome</keyword>
<name>A0AAD8HVS6_9APIA</name>
<dbReference type="Pfam" id="PF12796">
    <property type="entry name" value="Ank_2"/>
    <property type="match status" value="3"/>
</dbReference>
<protein>
    <submittedName>
        <fullName evidence="2">Uncharacterized protein</fullName>
    </submittedName>
</protein>
<dbReference type="Proteomes" id="UP001237642">
    <property type="component" value="Unassembled WGS sequence"/>
</dbReference>
<dbReference type="PROSITE" id="PS50088">
    <property type="entry name" value="ANK_REPEAT"/>
    <property type="match status" value="2"/>
</dbReference>
<dbReference type="InterPro" id="IPR002110">
    <property type="entry name" value="Ankyrin_rpt"/>
</dbReference>
<feature type="repeat" description="ANK" evidence="1">
    <location>
        <begin position="67"/>
        <end position="99"/>
    </location>
</feature>
<gene>
    <name evidence="2" type="ORF">POM88_029917</name>
</gene>
<dbReference type="SMART" id="SM00248">
    <property type="entry name" value="ANK"/>
    <property type="match status" value="7"/>
</dbReference>
<proteinExistence type="predicted"/>
<evidence type="ECO:0000313" key="2">
    <source>
        <dbReference type="EMBL" id="KAK1373724.1"/>
    </source>
</evidence>
<reference evidence="2" key="1">
    <citation type="submission" date="2023-02" db="EMBL/GenBank/DDBJ databases">
        <title>Genome of toxic invasive species Heracleum sosnowskyi carries increased number of genes despite the absence of recent whole-genome duplications.</title>
        <authorList>
            <person name="Schelkunov M."/>
            <person name="Shtratnikova V."/>
            <person name="Makarenko M."/>
            <person name="Klepikova A."/>
            <person name="Omelchenko D."/>
            <person name="Novikova G."/>
            <person name="Obukhova E."/>
            <person name="Bogdanov V."/>
            <person name="Penin A."/>
            <person name="Logacheva M."/>
        </authorList>
    </citation>
    <scope>NUCLEOTIDE SEQUENCE</scope>
    <source>
        <strain evidence="2">Hsosn_3</strain>
        <tissue evidence="2">Leaf</tissue>
    </source>
</reference>
<comment type="caution">
    <text evidence="2">The sequence shown here is derived from an EMBL/GenBank/DDBJ whole genome shotgun (WGS) entry which is preliminary data.</text>
</comment>
<accession>A0AAD8HVS6</accession>
<organism evidence="2 3">
    <name type="scientific">Heracleum sosnowskyi</name>
    <dbReference type="NCBI Taxonomy" id="360622"/>
    <lineage>
        <taxon>Eukaryota</taxon>
        <taxon>Viridiplantae</taxon>
        <taxon>Streptophyta</taxon>
        <taxon>Embryophyta</taxon>
        <taxon>Tracheophyta</taxon>
        <taxon>Spermatophyta</taxon>
        <taxon>Magnoliopsida</taxon>
        <taxon>eudicotyledons</taxon>
        <taxon>Gunneridae</taxon>
        <taxon>Pentapetalae</taxon>
        <taxon>asterids</taxon>
        <taxon>campanulids</taxon>
        <taxon>Apiales</taxon>
        <taxon>Apiaceae</taxon>
        <taxon>Apioideae</taxon>
        <taxon>apioid superclade</taxon>
        <taxon>Tordylieae</taxon>
        <taxon>Tordyliinae</taxon>
        <taxon>Heracleum</taxon>
    </lineage>
</organism>